<sequence>MKKQFYRVSAAAVALLVGMGATGAQSATLSEAIAQALGFNPRIKAADSNREAVNYELRQSRSFYLPQVDATAGIGVASINDSITRSSGTDDYSTMQPEEYGIILQQRLFDGFETDSLVARDKARFKAASRRVYETSEFLALDVTESYLNVVRAQNLLALAEENARIHEAILDSLRQRGSGGVGNRADIDQTEARLLRARSVVEDTENSLQDARASYTALVGELPPALDAPGCPTGSIPPGEAETLAQLIAQNPTLRALDADVEANDARVDLSESPLYPRLSVEASSTYRDDQDGAETWEWDNRVMLMMRWNLYSGGRDVAGKREAVARLGQSKFERSVALLQAEEETRQSWNALRASQRRTGLLTDAVGSSRATRDAYREQFRVGNRTLLDVLDAENEVFVVSSELVDSQTVECFQQYRILALTGGLLRSVDVAAPATTDETPPSFEDTILVE</sequence>
<dbReference type="GO" id="GO:0015288">
    <property type="term" value="F:porin activity"/>
    <property type="evidence" value="ECO:0007669"/>
    <property type="project" value="TreeGrafter"/>
</dbReference>
<dbReference type="SUPFAM" id="SSF56954">
    <property type="entry name" value="Outer membrane efflux proteins (OEP)"/>
    <property type="match status" value="1"/>
</dbReference>
<keyword evidence="5" id="KW-0812">Transmembrane</keyword>
<dbReference type="NCBIfam" id="TIGR01844">
    <property type="entry name" value="type_I_sec_TolC"/>
    <property type="match status" value="1"/>
</dbReference>
<dbReference type="AlphaFoldDB" id="A0A839SSY4"/>
<organism evidence="10 11">
    <name type="scientific">Limibacillus halophilus</name>
    <dbReference type="NCBI Taxonomy" id="1579333"/>
    <lineage>
        <taxon>Bacteria</taxon>
        <taxon>Pseudomonadati</taxon>
        <taxon>Pseudomonadota</taxon>
        <taxon>Alphaproteobacteria</taxon>
        <taxon>Rhodospirillales</taxon>
        <taxon>Rhodovibrionaceae</taxon>
        <taxon>Limibacillus</taxon>
    </lineage>
</organism>
<feature type="coiled-coil region" evidence="8">
    <location>
        <begin position="157"/>
        <end position="208"/>
    </location>
</feature>
<evidence type="ECO:0000256" key="1">
    <source>
        <dbReference type="ARBA" id="ARBA00004442"/>
    </source>
</evidence>
<evidence type="ECO:0000313" key="10">
    <source>
        <dbReference type="EMBL" id="MBB3065428.1"/>
    </source>
</evidence>
<keyword evidence="3" id="KW-0813">Transport</keyword>
<evidence type="ECO:0000256" key="4">
    <source>
        <dbReference type="ARBA" id="ARBA00022452"/>
    </source>
</evidence>
<protein>
    <submittedName>
        <fullName evidence="10">Adhesin transport system outer membrane protein</fullName>
    </submittedName>
</protein>
<dbReference type="Gene3D" id="1.20.1600.10">
    <property type="entry name" value="Outer membrane efflux proteins (OEP)"/>
    <property type="match status" value="1"/>
</dbReference>
<feature type="chain" id="PRO_5032821373" evidence="9">
    <location>
        <begin position="27"/>
        <end position="453"/>
    </location>
</feature>
<keyword evidence="8" id="KW-0175">Coiled coil</keyword>
<dbReference type="Pfam" id="PF02321">
    <property type="entry name" value="OEP"/>
    <property type="match status" value="2"/>
</dbReference>
<dbReference type="InterPro" id="IPR051906">
    <property type="entry name" value="TolC-like"/>
</dbReference>
<dbReference type="EMBL" id="JACHXA010000004">
    <property type="protein sequence ID" value="MBB3065428.1"/>
    <property type="molecule type" value="Genomic_DNA"/>
</dbReference>
<dbReference type="InterPro" id="IPR010130">
    <property type="entry name" value="T1SS_OMP_TolC"/>
</dbReference>
<keyword evidence="11" id="KW-1185">Reference proteome</keyword>
<dbReference type="GO" id="GO:0015562">
    <property type="term" value="F:efflux transmembrane transporter activity"/>
    <property type="evidence" value="ECO:0007669"/>
    <property type="project" value="InterPro"/>
</dbReference>
<name>A0A839SSY4_9PROT</name>
<dbReference type="Proteomes" id="UP000581135">
    <property type="component" value="Unassembled WGS sequence"/>
</dbReference>
<keyword evidence="4" id="KW-1134">Transmembrane beta strand</keyword>
<dbReference type="RefSeq" id="WP_183416259.1">
    <property type="nucleotide sequence ID" value="NZ_JACHXA010000004.1"/>
</dbReference>
<keyword evidence="6" id="KW-0472">Membrane</keyword>
<evidence type="ECO:0000313" key="11">
    <source>
        <dbReference type="Proteomes" id="UP000581135"/>
    </source>
</evidence>
<feature type="signal peptide" evidence="9">
    <location>
        <begin position="1"/>
        <end position="26"/>
    </location>
</feature>
<dbReference type="InterPro" id="IPR003423">
    <property type="entry name" value="OMP_efflux"/>
</dbReference>
<gene>
    <name evidence="10" type="ORF">FHR98_001715</name>
</gene>
<evidence type="ECO:0000256" key="9">
    <source>
        <dbReference type="SAM" id="SignalP"/>
    </source>
</evidence>
<reference evidence="10 11" key="1">
    <citation type="submission" date="2020-08" db="EMBL/GenBank/DDBJ databases">
        <title>Genomic Encyclopedia of Type Strains, Phase III (KMG-III): the genomes of soil and plant-associated and newly described type strains.</title>
        <authorList>
            <person name="Whitman W."/>
        </authorList>
    </citation>
    <scope>NUCLEOTIDE SEQUENCE [LARGE SCALE GENOMIC DNA]</scope>
    <source>
        <strain evidence="10 11">CECT 8803</strain>
    </source>
</reference>
<keyword evidence="7" id="KW-0998">Cell outer membrane</keyword>
<evidence type="ECO:0000256" key="3">
    <source>
        <dbReference type="ARBA" id="ARBA00022448"/>
    </source>
</evidence>
<accession>A0A839SSY4</accession>
<evidence type="ECO:0000256" key="6">
    <source>
        <dbReference type="ARBA" id="ARBA00023136"/>
    </source>
</evidence>
<dbReference type="PANTHER" id="PTHR30026:SF22">
    <property type="entry name" value="OUTER MEMBRANE EFFLUX PROTEIN"/>
    <property type="match status" value="1"/>
</dbReference>
<evidence type="ECO:0000256" key="8">
    <source>
        <dbReference type="SAM" id="Coils"/>
    </source>
</evidence>
<dbReference type="PANTHER" id="PTHR30026">
    <property type="entry name" value="OUTER MEMBRANE PROTEIN TOLC"/>
    <property type="match status" value="1"/>
</dbReference>
<dbReference type="GO" id="GO:1990281">
    <property type="term" value="C:efflux pump complex"/>
    <property type="evidence" value="ECO:0007669"/>
    <property type="project" value="TreeGrafter"/>
</dbReference>
<evidence type="ECO:0000256" key="2">
    <source>
        <dbReference type="ARBA" id="ARBA00007613"/>
    </source>
</evidence>
<comment type="caution">
    <text evidence="10">The sequence shown here is derived from an EMBL/GenBank/DDBJ whole genome shotgun (WGS) entry which is preliminary data.</text>
</comment>
<evidence type="ECO:0000256" key="5">
    <source>
        <dbReference type="ARBA" id="ARBA00022692"/>
    </source>
</evidence>
<keyword evidence="9" id="KW-0732">Signal</keyword>
<proteinExistence type="inferred from homology"/>
<dbReference type="GO" id="GO:0009279">
    <property type="term" value="C:cell outer membrane"/>
    <property type="evidence" value="ECO:0007669"/>
    <property type="project" value="UniProtKB-SubCell"/>
</dbReference>
<comment type="similarity">
    <text evidence="2">Belongs to the outer membrane factor (OMF) (TC 1.B.17) family.</text>
</comment>
<evidence type="ECO:0000256" key="7">
    <source>
        <dbReference type="ARBA" id="ARBA00023237"/>
    </source>
</evidence>
<comment type="subcellular location">
    <subcellularLocation>
        <location evidence="1">Cell outer membrane</location>
    </subcellularLocation>
</comment>